<dbReference type="PANTHER" id="PTHR47572:SF5">
    <property type="entry name" value="BLR2277 PROTEIN"/>
    <property type="match status" value="1"/>
</dbReference>
<proteinExistence type="predicted"/>
<name>A0A2N4UE92_9BURK</name>
<evidence type="ECO:0000313" key="3">
    <source>
        <dbReference type="Proteomes" id="UP000234328"/>
    </source>
</evidence>
<dbReference type="Proteomes" id="UP000234328">
    <property type="component" value="Unassembled WGS sequence"/>
</dbReference>
<dbReference type="SUPFAM" id="SSF63829">
    <property type="entry name" value="Calcium-dependent phosphotriesterase"/>
    <property type="match status" value="1"/>
</dbReference>
<dbReference type="AlphaFoldDB" id="A0A2N4UE92"/>
<keyword evidence="3" id="KW-1185">Reference proteome</keyword>
<accession>A0A2N4UE92</accession>
<dbReference type="RefSeq" id="WP_102070602.1">
    <property type="nucleotide sequence ID" value="NZ_PDNV01000008.1"/>
</dbReference>
<dbReference type="InterPro" id="IPR051262">
    <property type="entry name" value="SMP-30/CGR1_Lactonase"/>
</dbReference>
<dbReference type="Gene3D" id="2.120.10.30">
    <property type="entry name" value="TolB, C-terminal domain"/>
    <property type="match status" value="1"/>
</dbReference>
<reference evidence="2 3" key="1">
    <citation type="submission" date="2017-10" db="EMBL/GenBank/DDBJ databases">
        <title>Two draft genome sequences of Pusillimonas sp. strains isolated from a nitrate- and radionuclide-contaminated groundwater in Russia.</title>
        <authorList>
            <person name="Grouzdev D.S."/>
            <person name="Tourova T.P."/>
            <person name="Goeva M.A."/>
            <person name="Babich T.L."/>
            <person name="Sokolova D.S."/>
            <person name="Abdullin R."/>
            <person name="Poltaraus A.B."/>
            <person name="Toshchakov S.V."/>
            <person name="Nazina T.N."/>
        </authorList>
    </citation>
    <scope>NUCLEOTIDE SEQUENCE [LARGE SCALE GENOMIC DNA]</scope>
    <source>
        <strain evidence="2 3">JR1/69-2-13</strain>
    </source>
</reference>
<evidence type="ECO:0000313" key="2">
    <source>
        <dbReference type="EMBL" id="PLC53331.1"/>
    </source>
</evidence>
<dbReference type="InterPro" id="IPR013658">
    <property type="entry name" value="SGL"/>
</dbReference>
<dbReference type="OrthoDB" id="502821at2"/>
<feature type="domain" description="SMP-30/Gluconolactonase/LRE-like region" evidence="1">
    <location>
        <begin position="14"/>
        <end position="283"/>
    </location>
</feature>
<dbReference type="EMBL" id="PDNV01000008">
    <property type="protein sequence ID" value="PLC53331.1"/>
    <property type="molecule type" value="Genomic_DNA"/>
</dbReference>
<dbReference type="InterPro" id="IPR011042">
    <property type="entry name" value="6-blade_b-propeller_TolB-like"/>
</dbReference>
<protein>
    <submittedName>
        <fullName evidence="2">Gluconolaconase</fullName>
    </submittedName>
</protein>
<sequence>MRAEVTVLAEGLQFPEGPVAMEDGSVLVAEIRGGTIRRIAADGTVTLVADCGGGPNGMAIGPDGALYVCNNGGNTYTPGHFAAVGPAADYAGGSIQRVDLATGTVETLYTHCAGHRLSSPNDIVFDVHGGMYISDFGKKHARHRDHGGLYYAQPDGTGILELAYPVAAPNGVGLSPSGDTLYVAETECARVWAFDIVAPGTIHKHTVATPHGGRLLCTIPGYQRLDSLAVDSDGNICIGTLITGVVTVVSPQGEVLRTVPMPDTHVTNICFGGPDLHTAYITLSGTGQLVSTDWPTPGLKLNFSI</sequence>
<dbReference type="Pfam" id="PF08450">
    <property type="entry name" value="SGL"/>
    <property type="match status" value="1"/>
</dbReference>
<organism evidence="2 3">
    <name type="scientific">Pollutimonas nitritireducens</name>
    <dbReference type="NCBI Taxonomy" id="2045209"/>
    <lineage>
        <taxon>Bacteria</taxon>
        <taxon>Pseudomonadati</taxon>
        <taxon>Pseudomonadota</taxon>
        <taxon>Betaproteobacteria</taxon>
        <taxon>Burkholderiales</taxon>
        <taxon>Alcaligenaceae</taxon>
        <taxon>Pollutimonas</taxon>
    </lineage>
</organism>
<comment type="caution">
    <text evidence="2">The sequence shown here is derived from an EMBL/GenBank/DDBJ whole genome shotgun (WGS) entry which is preliminary data.</text>
</comment>
<evidence type="ECO:0000259" key="1">
    <source>
        <dbReference type="Pfam" id="PF08450"/>
    </source>
</evidence>
<gene>
    <name evidence="2" type="ORF">CR155_13715</name>
</gene>
<dbReference type="PANTHER" id="PTHR47572">
    <property type="entry name" value="LIPOPROTEIN-RELATED"/>
    <property type="match status" value="1"/>
</dbReference>